<dbReference type="RefSeq" id="WP_107802946.1">
    <property type="nucleotide sequence ID" value="NZ_QAOI01000008.1"/>
</dbReference>
<name>A0A2T5I0J4_9PROT</name>
<evidence type="ECO:0000256" key="1">
    <source>
        <dbReference type="ARBA" id="ARBA00011900"/>
    </source>
</evidence>
<dbReference type="CDD" id="cd02440">
    <property type="entry name" value="AdoMet_MTases"/>
    <property type="match status" value="1"/>
</dbReference>
<feature type="domain" description="Type II methyltransferase M.TaqI-like" evidence="8">
    <location>
        <begin position="50"/>
        <end position="167"/>
    </location>
</feature>
<dbReference type="InterPro" id="IPR011639">
    <property type="entry name" value="MethylTrfase_TaqI-like_dom"/>
</dbReference>
<evidence type="ECO:0000256" key="4">
    <source>
        <dbReference type="ARBA" id="ARBA00022691"/>
    </source>
</evidence>
<keyword evidence="3 9" id="KW-0808">Transferase</keyword>
<dbReference type="GO" id="GO:0009307">
    <property type="term" value="P:DNA restriction-modification system"/>
    <property type="evidence" value="ECO:0007669"/>
    <property type="project" value="UniProtKB-KW"/>
</dbReference>
<evidence type="ECO:0000256" key="6">
    <source>
        <dbReference type="ARBA" id="ARBA00023125"/>
    </source>
</evidence>
<proteinExistence type="predicted"/>
<protein>
    <recommendedName>
        <fullName evidence="1">site-specific DNA-methyltransferase (adenine-specific)</fullName>
        <ecNumber evidence="1">2.1.1.72</ecNumber>
    </recommendedName>
</protein>
<evidence type="ECO:0000259" key="8">
    <source>
        <dbReference type="Pfam" id="PF07669"/>
    </source>
</evidence>
<dbReference type="SUPFAM" id="SSF53335">
    <property type="entry name" value="S-adenosyl-L-methionine-dependent methyltransferases"/>
    <property type="match status" value="1"/>
</dbReference>
<dbReference type="GO" id="GO:0009007">
    <property type="term" value="F:site-specific DNA-methyltransferase (adenine-specific) activity"/>
    <property type="evidence" value="ECO:0007669"/>
    <property type="project" value="UniProtKB-EC"/>
</dbReference>
<gene>
    <name evidence="9" type="ORF">C8R26_1088</name>
</gene>
<dbReference type="PRINTS" id="PR00507">
    <property type="entry name" value="N12N6MTFRASE"/>
</dbReference>
<dbReference type="Proteomes" id="UP000244128">
    <property type="component" value="Unassembled WGS sequence"/>
</dbReference>
<dbReference type="InterPro" id="IPR050953">
    <property type="entry name" value="N4_N6_ade-DNA_methylase"/>
</dbReference>
<dbReference type="EMBL" id="QAOI01000008">
    <property type="protein sequence ID" value="PTQ77362.1"/>
    <property type="molecule type" value="Genomic_DNA"/>
</dbReference>
<evidence type="ECO:0000256" key="5">
    <source>
        <dbReference type="ARBA" id="ARBA00022747"/>
    </source>
</evidence>
<dbReference type="EC" id="2.1.1.72" evidence="1"/>
<sequence length="431" mass="49427">MKFHPTPSFIVEIIRKHVPKTARTVLEPAVGEGALLSTFEKRNYQYTLIDIDKSRLDALSTRLKSHSLIHADFIAWSQKNISQRFDLVLTNPPFSAKAESWIDFEGEYVPIEIAFIMQARKLLKAGGTLIAIVPDSIINSSRFLKFRTILLENSMINYVYQLPQKIFSKIEGGFYLIILTACGSTKKISLRDASSNRGKEIVVTVGKLRENMHRLDYRYYRGYQQIAEIINNIRAQVSSLDLNSFCRIVRGSIRSNYHEESLHHSNSFVNGFWRGFTVKDIRYIEECCIVVKRVARDAHQSFGLIDKSNIYYLTDCLILIEQNGLSPLKLLFFLRVIYANEYGKEYLLKGSGAKFIAVEGVRDFSFFDISTIFPDEFKLFSKAYLNRDISKCLQVENYVFNILASRGRVLSIKPELKESCLSPLRLLASLS</sequence>
<keyword evidence="4" id="KW-0949">S-adenosyl-L-methionine</keyword>
<keyword evidence="2 9" id="KW-0489">Methyltransferase</keyword>
<dbReference type="Gene3D" id="3.40.50.150">
    <property type="entry name" value="Vaccinia Virus protein VP39"/>
    <property type="match status" value="1"/>
</dbReference>
<evidence type="ECO:0000256" key="2">
    <source>
        <dbReference type="ARBA" id="ARBA00022603"/>
    </source>
</evidence>
<organism evidence="9 10">
    <name type="scientific">Nitrosomonas oligotropha</name>
    <dbReference type="NCBI Taxonomy" id="42354"/>
    <lineage>
        <taxon>Bacteria</taxon>
        <taxon>Pseudomonadati</taxon>
        <taxon>Pseudomonadota</taxon>
        <taxon>Betaproteobacteria</taxon>
        <taxon>Nitrosomonadales</taxon>
        <taxon>Nitrosomonadaceae</taxon>
        <taxon>Nitrosomonas</taxon>
    </lineage>
</organism>
<dbReference type="GO" id="GO:0032259">
    <property type="term" value="P:methylation"/>
    <property type="evidence" value="ECO:0007669"/>
    <property type="project" value="UniProtKB-KW"/>
</dbReference>
<dbReference type="PANTHER" id="PTHR33841:SF6">
    <property type="entry name" value="TYPE II METHYLTRANSFERASE M.HINDII"/>
    <property type="match status" value="1"/>
</dbReference>
<dbReference type="InterPro" id="IPR002052">
    <property type="entry name" value="DNA_methylase_N6_adenine_CS"/>
</dbReference>
<comment type="caution">
    <text evidence="9">The sequence shown here is derived from an EMBL/GenBank/DDBJ whole genome shotgun (WGS) entry which is preliminary data.</text>
</comment>
<dbReference type="PROSITE" id="PS00092">
    <property type="entry name" value="N6_MTASE"/>
    <property type="match status" value="1"/>
</dbReference>
<evidence type="ECO:0000313" key="9">
    <source>
        <dbReference type="EMBL" id="PTQ77362.1"/>
    </source>
</evidence>
<evidence type="ECO:0000313" key="10">
    <source>
        <dbReference type="Proteomes" id="UP000244128"/>
    </source>
</evidence>
<accession>A0A2T5I0J4</accession>
<keyword evidence="6" id="KW-0238">DNA-binding</keyword>
<reference evidence="9 10" key="1">
    <citation type="submission" date="2018-04" db="EMBL/GenBank/DDBJ databases">
        <title>Active sludge and wastewater microbial communities from Klosterneuburg, Austria.</title>
        <authorList>
            <person name="Wagner M."/>
        </authorList>
    </citation>
    <scope>NUCLEOTIDE SEQUENCE [LARGE SCALE GENOMIC DNA]</scope>
    <source>
        <strain evidence="9 10">Nm49</strain>
    </source>
</reference>
<dbReference type="AlphaFoldDB" id="A0A2T5I0J4"/>
<dbReference type="Pfam" id="PF07669">
    <property type="entry name" value="Eco57I"/>
    <property type="match status" value="1"/>
</dbReference>
<dbReference type="InterPro" id="IPR029063">
    <property type="entry name" value="SAM-dependent_MTases_sf"/>
</dbReference>
<evidence type="ECO:0000256" key="3">
    <source>
        <dbReference type="ARBA" id="ARBA00022679"/>
    </source>
</evidence>
<dbReference type="GO" id="GO:0003677">
    <property type="term" value="F:DNA binding"/>
    <property type="evidence" value="ECO:0007669"/>
    <property type="project" value="UniProtKB-KW"/>
</dbReference>
<keyword evidence="5" id="KW-0680">Restriction system</keyword>
<comment type="catalytic activity">
    <reaction evidence="7">
        <text>a 2'-deoxyadenosine in DNA + S-adenosyl-L-methionine = an N(6)-methyl-2'-deoxyadenosine in DNA + S-adenosyl-L-homocysteine + H(+)</text>
        <dbReference type="Rhea" id="RHEA:15197"/>
        <dbReference type="Rhea" id="RHEA-COMP:12418"/>
        <dbReference type="Rhea" id="RHEA-COMP:12419"/>
        <dbReference type="ChEBI" id="CHEBI:15378"/>
        <dbReference type="ChEBI" id="CHEBI:57856"/>
        <dbReference type="ChEBI" id="CHEBI:59789"/>
        <dbReference type="ChEBI" id="CHEBI:90615"/>
        <dbReference type="ChEBI" id="CHEBI:90616"/>
        <dbReference type="EC" id="2.1.1.72"/>
    </reaction>
</comment>
<evidence type="ECO:0000256" key="7">
    <source>
        <dbReference type="ARBA" id="ARBA00047942"/>
    </source>
</evidence>
<dbReference type="PANTHER" id="PTHR33841">
    <property type="entry name" value="DNA METHYLTRANSFERASE YEEA-RELATED"/>
    <property type="match status" value="1"/>
</dbReference>